<comment type="caution">
    <text evidence="3">The sequence shown here is derived from an EMBL/GenBank/DDBJ whole genome shotgun (WGS) entry which is preliminary data.</text>
</comment>
<dbReference type="EMBL" id="JAGGMS010000001">
    <property type="protein sequence ID" value="MBP2186447.1"/>
    <property type="molecule type" value="Genomic_DNA"/>
</dbReference>
<name>A0ABS4Q440_9PSEU</name>
<dbReference type="NCBIfam" id="NF007695">
    <property type="entry name" value="PRK10376.1"/>
    <property type="match status" value="1"/>
</dbReference>
<dbReference type="InterPro" id="IPR023210">
    <property type="entry name" value="NADP_OxRdtase_dom"/>
</dbReference>
<dbReference type="CDD" id="cd19088">
    <property type="entry name" value="AKR_AKR13B1"/>
    <property type="match status" value="1"/>
</dbReference>
<evidence type="ECO:0000313" key="3">
    <source>
        <dbReference type="EMBL" id="MBP2186447.1"/>
    </source>
</evidence>
<sequence length="294" mass="31576">MSKQGAIHVTNSATPGGIFRIGGDLPVHRLGYGAMQLTGDGVWGEPADRDGALAVLRRTVELGVNFIDTADSYGPNVSEELIREALHPYPDDLVIATKAGLTRTGPGQWIPVGRPAYLRQQLELSLRKLGVDRIDLFQLHRVDPEVPLADQVGELKLLQQEGKIRHIGLSQVGVAQLAEASQTAEIATVQNLYNLTDRSSEDVLDYATEHGIGFIPWFPIATGELAKPGSVLEQAAKDHGSTPAQLALAWLLRRSPVVLPIPGTRSVAHLEENVAAAQIDLTDAEFEALSALGS</sequence>
<evidence type="ECO:0000259" key="2">
    <source>
        <dbReference type="Pfam" id="PF00248"/>
    </source>
</evidence>
<dbReference type="InterPro" id="IPR036812">
    <property type="entry name" value="NAD(P)_OxRdtase_dom_sf"/>
</dbReference>
<feature type="domain" description="NADP-dependent oxidoreductase" evidence="2">
    <location>
        <begin position="29"/>
        <end position="292"/>
    </location>
</feature>
<proteinExistence type="predicted"/>
<dbReference type="SUPFAM" id="SSF51430">
    <property type="entry name" value="NAD(P)-linked oxidoreductase"/>
    <property type="match status" value="1"/>
</dbReference>
<keyword evidence="4" id="KW-1185">Reference proteome</keyword>
<organism evidence="3 4">
    <name type="scientific">Amycolatopsis magusensis</name>
    <dbReference type="NCBI Taxonomy" id="882444"/>
    <lineage>
        <taxon>Bacteria</taxon>
        <taxon>Bacillati</taxon>
        <taxon>Actinomycetota</taxon>
        <taxon>Actinomycetes</taxon>
        <taxon>Pseudonocardiales</taxon>
        <taxon>Pseudonocardiaceae</taxon>
        <taxon>Amycolatopsis</taxon>
    </lineage>
</organism>
<protein>
    <submittedName>
        <fullName evidence="3">Aryl-alcohol dehydrogenase-like predicted oxidoreductase</fullName>
    </submittedName>
</protein>
<dbReference type="PANTHER" id="PTHR43625:SF40">
    <property type="entry name" value="ALDO-KETO REDUCTASE YAKC [NADP(+)]"/>
    <property type="match status" value="1"/>
</dbReference>
<evidence type="ECO:0000313" key="4">
    <source>
        <dbReference type="Proteomes" id="UP000741013"/>
    </source>
</evidence>
<gene>
    <name evidence="3" type="ORF">JOM49_007973</name>
</gene>
<evidence type="ECO:0000256" key="1">
    <source>
        <dbReference type="ARBA" id="ARBA00023002"/>
    </source>
</evidence>
<dbReference type="PRINTS" id="PR00069">
    <property type="entry name" value="ALDKETRDTASE"/>
</dbReference>
<dbReference type="InterPro" id="IPR050791">
    <property type="entry name" value="Aldo-Keto_reductase"/>
</dbReference>
<dbReference type="Pfam" id="PF00248">
    <property type="entry name" value="Aldo_ket_red"/>
    <property type="match status" value="1"/>
</dbReference>
<accession>A0ABS4Q440</accession>
<dbReference type="PANTHER" id="PTHR43625">
    <property type="entry name" value="AFLATOXIN B1 ALDEHYDE REDUCTASE"/>
    <property type="match status" value="1"/>
</dbReference>
<keyword evidence="1" id="KW-0560">Oxidoreductase</keyword>
<reference evidence="3 4" key="1">
    <citation type="submission" date="2021-03" db="EMBL/GenBank/DDBJ databases">
        <title>Sequencing the genomes of 1000 actinobacteria strains.</title>
        <authorList>
            <person name="Klenk H.-P."/>
        </authorList>
    </citation>
    <scope>NUCLEOTIDE SEQUENCE [LARGE SCALE GENOMIC DNA]</scope>
    <source>
        <strain evidence="3 4">DSM 45510</strain>
    </source>
</reference>
<dbReference type="Proteomes" id="UP000741013">
    <property type="component" value="Unassembled WGS sequence"/>
</dbReference>
<dbReference type="Gene3D" id="3.20.20.100">
    <property type="entry name" value="NADP-dependent oxidoreductase domain"/>
    <property type="match status" value="1"/>
</dbReference>
<dbReference type="InterPro" id="IPR020471">
    <property type="entry name" value="AKR"/>
</dbReference>